<organism evidence="2 3">
    <name type="scientific">Mycolicibacterium gilvum</name>
    <dbReference type="NCBI Taxonomy" id="1804"/>
    <lineage>
        <taxon>Bacteria</taxon>
        <taxon>Bacillati</taxon>
        <taxon>Actinomycetota</taxon>
        <taxon>Actinomycetes</taxon>
        <taxon>Mycobacteriales</taxon>
        <taxon>Mycobacteriaceae</taxon>
        <taxon>Mycolicibacterium</taxon>
    </lineage>
</organism>
<dbReference type="OMA" id="QFRAPRH"/>
<name>A0A378SSX9_9MYCO</name>
<accession>A0A378SSX9</accession>
<evidence type="ECO:0000256" key="1">
    <source>
        <dbReference type="SAM" id="MobiDB-lite"/>
    </source>
</evidence>
<sequence length="103" mass="11495">MSWLFVALVPGLLMMATFGLERVEAGLRRDAFSPADVGRLLDAEVGRGERRIRSHPQALPTANGRRGNGRIVEPVPTPDLPTPQYLQHLANTEFRQTRHANRV</sequence>
<evidence type="ECO:0000313" key="2">
    <source>
        <dbReference type="EMBL" id="STZ45853.1"/>
    </source>
</evidence>
<evidence type="ECO:0000313" key="3">
    <source>
        <dbReference type="Proteomes" id="UP000254291"/>
    </source>
</evidence>
<dbReference type="RefSeq" id="WP_011892270.1">
    <property type="nucleotide sequence ID" value="NZ_JACKST010000133.1"/>
</dbReference>
<dbReference type="AlphaFoldDB" id="A0A378SSX9"/>
<gene>
    <name evidence="2" type="ORF">NCTC10742_05116</name>
</gene>
<proteinExistence type="predicted"/>
<protein>
    <submittedName>
        <fullName evidence="2">Membrane protein</fullName>
    </submittedName>
</protein>
<dbReference type="Proteomes" id="UP000254291">
    <property type="component" value="Unassembled WGS sequence"/>
</dbReference>
<feature type="region of interest" description="Disordered" evidence="1">
    <location>
        <begin position="49"/>
        <end position="83"/>
    </location>
</feature>
<reference evidence="2 3" key="1">
    <citation type="submission" date="2018-06" db="EMBL/GenBank/DDBJ databases">
        <authorList>
            <consortium name="Pathogen Informatics"/>
            <person name="Doyle S."/>
        </authorList>
    </citation>
    <scope>NUCLEOTIDE SEQUENCE [LARGE SCALE GENOMIC DNA]</scope>
    <source>
        <strain evidence="2 3">NCTC10742</strain>
    </source>
</reference>
<dbReference type="EMBL" id="UGQM01000001">
    <property type="protein sequence ID" value="STZ45853.1"/>
    <property type="molecule type" value="Genomic_DNA"/>
</dbReference>